<dbReference type="PATRIC" id="fig|889306.3.peg.757"/>
<keyword evidence="2" id="KW-1185">Reference proteome</keyword>
<sequence length="38" mass="4453">MRLSYKSMGSLFWWDKAVFVFEEGPINTEGSLYAIEHL</sequence>
<reference evidence="1 2" key="1">
    <citation type="submission" date="2015-01" db="EMBL/GenBank/DDBJ databases">
        <title>Genome sequencing of Jeotgalibacillus soli.</title>
        <authorList>
            <person name="Goh K.M."/>
            <person name="Chan K.-G."/>
            <person name="Yaakop A.S."/>
            <person name="Ee R."/>
            <person name="Gan H.M."/>
            <person name="Chan C.S."/>
        </authorList>
    </citation>
    <scope>NUCLEOTIDE SEQUENCE [LARGE SCALE GENOMIC DNA]</scope>
    <source>
        <strain evidence="1 2">P9</strain>
    </source>
</reference>
<dbReference type="STRING" id="889306.KP78_07550"/>
<dbReference type="AlphaFoldDB" id="A0A0C2VK48"/>
<dbReference type="EMBL" id="JXRP01000009">
    <property type="protein sequence ID" value="KIL49287.1"/>
    <property type="molecule type" value="Genomic_DNA"/>
</dbReference>
<dbReference type="Proteomes" id="UP000031938">
    <property type="component" value="Unassembled WGS sequence"/>
</dbReference>
<evidence type="ECO:0000313" key="1">
    <source>
        <dbReference type="EMBL" id="KIL49287.1"/>
    </source>
</evidence>
<gene>
    <name evidence="1" type="ORF">KP78_07550</name>
</gene>
<protein>
    <submittedName>
        <fullName evidence="1">Uncharacterized protein</fullName>
    </submittedName>
</protein>
<proteinExistence type="predicted"/>
<name>A0A0C2VK48_9BACL</name>
<comment type="caution">
    <text evidence="1">The sequence shown here is derived from an EMBL/GenBank/DDBJ whole genome shotgun (WGS) entry which is preliminary data.</text>
</comment>
<evidence type="ECO:0000313" key="2">
    <source>
        <dbReference type="Proteomes" id="UP000031938"/>
    </source>
</evidence>
<organism evidence="1 2">
    <name type="scientific">Jeotgalibacillus soli</name>
    <dbReference type="NCBI Taxonomy" id="889306"/>
    <lineage>
        <taxon>Bacteria</taxon>
        <taxon>Bacillati</taxon>
        <taxon>Bacillota</taxon>
        <taxon>Bacilli</taxon>
        <taxon>Bacillales</taxon>
        <taxon>Caryophanaceae</taxon>
        <taxon>Jeotgalibacillus</taxon>
    </lineage>
</organism>
<accession>A0A0C2VK48</accession>